<dbReference type="InterPro" id="IPR044817">
    <property type="entry name" value="SBP-like"/>
</dbReference>
<feature type="domain" description="SBP-type" evidence="6">
    <location>
        <begin position="143"/>
        <end position="211"/>
    </location>
</feature>
<evidence type="ECO:0000259" key="6">
    <source>
        <dbReference type="PROSITE" id="PS51141"/>
    </source>
</evidence>
<evidence type="ECO:0000256" key="2">
    <source>
        <dbReference type="ARBA" id="ARBA00022771"/>
    </source>
</evidence>
<dbReference type="Pfam" id="PF03110">
    <property type="entry name" value="SBP"/>
    <property type="match status" value="1"/>
</dbReference>
<dbReference type="PANTHER" id="PTHR31251:SF226">
    <property type="entry name" value="SQUAMOSA PROMOTER-BINDING-LIKE PROTEIN 6"/>
    <property type="match status" value="1"/>
</dbReference>
<feature type="region of interest" description="Disordered" evidence="5">
    <location>
        <begin position="1"/>
        <end position="23"/>
    </location>
</feature>
<dbReference type="InterPro" id="IPR004333">
    <property type="entry name" value="SBP_dom"/>
</dbReference>
<evidence type="ECO:0000256" key="5">
    <source>
        <dbReference type="SAM" id="MobiDB-lite"/>
    </source>
</evidence>
<feature type="region of interest" description="Disordered" evidence="5">
    <location>
        <begin position="64"/>
        <end position="83"/>
    </location>
</feature>
<evidence type="ECO:0000256" key="3">
    <source>
        <dbReference type="ARBA" id="ARBA00022833"/>
    </source>
</evidence>
<dbReference type="AlphaFoldDB" id="A0AAP0C1U4"/>
<dbReference type="GO" id="GO:0003677">
    <property type="term" value="F:DNA binding"/>
    <property type="evidence" value="ECO:0007669"/>
    <property type="project" value="InterPro"/>
</dbReference>
<dbReference type="SUPFAM" id="SSF103612">
    <property type="entry name" value="SBT domain"/>
    <property type="match status" value="1"/>
</dbReference>
<name>A0AAP0C1U4_9ASPA</name>
<evidence type="ECO:0000313" key="8">
    <source>
        <dbReference type="Proteomes" id="UP001418222"/>
    </source>
</evidence>
<feature type="region of interest" description="Disordered" evidence="5">
    <location>
        <begin position="99"/>
        <end position="118"/>
    </location>
</feature>
<feature type="compositionally biased region" description="Low complexity" evidence="5">
    <location>
        <begin position="72"/>
        <end position="82"/>
    </location>
</feature>
<gene>
    <name evidence="7" type="primary">SPL14</name>
    <name evidence="7" type="ORF">KSP39_PZI000092</name>
</gene>
<dbReference type="EMBL" id="JBBWWQ010000001">
    <property type="protein sequence ID" value="KAK8956872.1"/>
    <property type="molecule type" value="Genomic_DNA"/>
</dbReference>
<feature type="compositionally biased region" description="Polar residues" evidence="5">
    <location>
        <begin position="9"/>
        <end position="22"/>
    </location>
</feature>
<dbReference type="Proteomes" id="UP001418222">
    <property type="component" value="Unassembled WGS sequence"/>
</dbReference>
<dbReference type="InterPro" id="IPR036893">
    <property type="entry name" value="SBP_sf"/>
</dbReference>
<dbReference type="PANTHER" id="PTHR31251">
    <property type="entry name" value="SQUAMOSA PROMOTER-BINDING-LIKE PROTEIN 4"/>
    <property type="match status" value="1"/>
</dbReference>
<keyword evidence="2 4" id="KW-0863">Zinc-finger</keyword>
<keyword evidence="8" id="KW-1185">Reference proteome</keyword>
<keyword evidence="3" id="KW-0862">Zinc</keyword>
<evidence type="ECO:0000256" key="4">
    <source>
        <dbReference type="PROSITE-ProRule" id="PRU00470"/>
    </source>
</evidence>
<organism evidence="7 8">
    <name type="scientific">Platanthera zijinensis</name>
    <dbReference type="NCBI Taxonomy" id="2320716"/>
    <lineage>
        <taxon>Eukaryota</taxon>
        <taxon>Viridiplantae</taxon>
        <taxon>Streptophyta</taxon>
        <taxon>Embryophyta</taxon>
        <taxon>Tracheophyta</taxon>
        <taxon>Spermatophyta</taxon>
        <taxon>Magnoliopsida</taxon>
        <taxon>Liliopsida</taxon>
        <taxon>Asparagales</taxon>
        <taxon>Orchidaceae</taxon>
        <taxon>Orchidoideae</taxon>
        <taxon>Orchideae</taxon>
        <taxon>Orchidinae</taxon>
        <taxon>Platanthera</taxon>
    </lineage>
</organism>
<reference evidence="7 8" key="1">
    <citation type="journal article" date="2022" name="Nat. Plants">
        <title>Genomes of leafy and leafless Platanthera orchids illuminate the evolution of mycoheterotrophy.</title>
        <authorList>
            <person name="Li M.H."/>
            <person name="Liu K.W."/>
            <person name="Li Z."/>
            <person name="Lu H.C."/>
            <person name="Ye Q.L."/>
            <person name="Zhang D."/>
            <person name="Wang J.Y."/>
            <person name="Li Y.F."/>
            <person name="Zhong Z.M."/>
            <person name="Liu X."/>
            <person name="Yu X."/>
            <person name="Liu D.K."/>
            <person name="Tu X.D."/>
            <person name="Liu B."/>
            <person name="Hao Y."/>
            <person name="Liao X.Y."/>
            <person name="Jiang Y.T."/>
            <person name="Sun W.H."/>
            <person name="Chen J."/>
            <person name="Chen Y.Q."/>
            <person name="Ai Y."/>
            <person name="Zhai J.W."/>
            <person name="Wu S.S."/>
            <person name="Zhou Z."/>
            <person name="Hsiao Y.Y."/>
            <person name="Wu W.L."/>
            <person name="Chen Y.Y."/>
            <person name="Lin Y.F."/>
            <person name="Hsu J.L."/>
            <person name="Li C.Y."/>
            <person name="Wang Z.W."/>
            <person name="Zhao X."/>
            <person name="Zhong W.Y."/>
            <person name="Ma X.K."/>
            <person name="Ma L."/>
            <person name="Huang J."/>
            <person name="Chen G.Z."/>
            <person name="Huang M.Z."/>
            <person name="Huang L."/>
            <person name="Peng D.H."/>
            <person name="Luo Y.B."/>
            <person name="Zou S.Q."/>
            <person name="Chen S.P."/>
            <person name="Lan S."/>
            <person name="Tsai W.C."/>
            <person name="Van de Peer Y."/>
            <person name="Liu Z.J."/>
        </authorList>
    </citation>
    <scope>NUCLEOTIDE SEQUENCE [LARGE SCALE GENOMIC DNA]</scope>
    <source>
        <strain evidence="7">Lor287</strain>
    </source>
</reference>
<protein>
    <submittedName>
        <fullName evidence="7">Squamosa promoter-binding-like protein 14</fullName>
    </submittedName>
</protein>
<comment type="caution">
    <text evidence="7">The sequence shown here is derived from an EMBL/GenBank/DDBJ whole genome shotgun (WGS) entry which is preliminary data.</text>
</comment>
<accession>A0AAP0C1U4</accession>
<dbReference type="GO" id="GO:0008270">
    <property type="term" value="F:zinc ion binding"/>
    <property type="evidence" value="ECO:0007669"/>
    <property type="project" value="UniProtKB-KW"/>
</dbReference>
<proteinExistence type="predicted"/>
<dbReference type="PROSITE" id="PS51141">
    <property type="entry name" value="ZF_SBP"/>
    <property type="match status" value="1"/>
</dbReference>
<feature type="compositionally biased region" description="Low complexity" evidence="5">
    <location>
        <begin position="101"/>
        <end position="110"/>
    </location>
</feature>
<dbReference type="GO" id="GO:0005634">
    <property type="term" value="C:nucleus"/>
    <property type="evidence" value="ECO:0007669"/>
    <property type="project" value="InterPro"/>
</dbReference>
<sequence length="284" mass="30486">MLPHRVPSFPNQSPISDINQRNSGRRQLPALLRHGTASRSSFFINESPLVVFLAQLRGMRVSGVEGSDMDNGGSSSAPGSSADTFKPLQFGRKIYADDDAAAGGSSSKSSTVPALPEVRPSAATGKKAKCAAQGFGQSPPPPPPKCQVEGCDLDLKGSKSYYCRHKVCGMHSKSPKVIVAGLEQRFCQQCSRVIKSCGRRFIQTSKVALRFTPTVGHAWSDFGSSSPWCDVEASVPPPSPPFPAHCESPPSFPSAIHHIKPRSSPSYHRMIPFWSSPLPFSSPP</sequence>
<evidence type="ECO:0000256" key="1">
    <source>
        <dbReference type="ARBA" id="ARBA00022723"/>
    </source>
</evidence>
<keyword evidence="1" id="KW-0479">Metal-binding</keyword>
<evidence type="ECO:0000313" key="7">
    <source>
        <dbReference type="EMBL" id="KAK8956872.1"/>
    </source>
</evidence>
<dbReference type="Gene3D" id="4.10.1100.10">
    <property type="entry name" value="Transcription factor, SBP-box domain"/>
    <property type="match status" value="1"/>
</dbReference>